<reference evidence="1 2" key="1">
    <citation type="submission" date="2013-04" db="EMBL/GenBank/DDBJ databases">
        <title>The Genome Sequence of Treponema vincentii F0403.</title>
        <authorList>
            <consortium name="The Broad Institute Genomics Platform"/>
            <person name="Earl A."/>
            <person name="Ward D."/>
            <person name="Feldgarden M."/>
            <person name="Gevers D."/>
            <person name="Leonetti C."/>
            <person name="Izard J."/>
            <person name="Walker B."/>
            <person name="Young S."/>
            <person name="Zeng Q."/>
            <person name="Gargeya S."/>
            <person name="Fitzgerald M."/>
            <person name="Haas B."/>
            <person name="Abouelleil A."/>
            <person name="Allen A.W."/>
            <person name="Alvarado L."/>
            <person name="Arachchi H.M."/>
            <person name="Berlin A.M."/>
            <person name="Chapman S.B."/>
            <person name="Gainer-Dewar J."/>
            <person name="Goldberg J."/>
            <person name="Griggs A."/>
            <person name="Gujja S."/>
            <person name="Hansen M."/>
            <person name="Howarth C."/>
            <person name="Imamovic A."/>
            <person name="Ireland A."/>
            <person name="Larimer J."/>
            <person name="McCowan C."/>
            <person name="Murphy C."/>
            <person name="Pearson M."/>
            <person name="Poon T.W."/>
            <person name="Priest M."/>
            <person name="Roberts A."/>
            <person name="Saif S."/>
            <person name="Shea T."/>
            <person name="Sisk P."/>
            <person name="Sykes S."/>
            <person name="Wortman J."/>
            <person name="Nusbaum C."/>
            <person name="Birren B."/>
        </authorList>
    </citation>
    <scope>NUCLEOTIDE SEQUENCE [LARGE SCALE GENOMIC DNA]</scope>
    <source>
        <strain evidence="1 2">F0403</strain>
    </source>
</reference>
<dbReference type="EMBL" id="ATFC01000007">
    <property type="protein sequence ID" value="EPF47288.1"/>
    <property type="molecule type" value="Genomic_DNA"/>
</dbReference>
<dbReference type="Proteomes" id="UP000014605">
    <property type="component" value="Unassembled WGS sequence"/>
</dbReference>
<dbReference type="RefSeq" id="WP_016518565.1">
    <property type="nucleotide sequence ID" value="NZ_KE332512.1"/>
</dbReference>
<accession>S3LA16</accession>
<dbReference type="PATRIC" id="fig|1125702.3.peg.1154"/>
<dbReference type="HOGENOM" id="CLU_1331447_0_0_12"/>
<dbReference type="AlphaFoldDB" id="S3LA16"/>
<evidence type="ECO:0000313" key="1">
    <source>
        <dbReference type="EMBL" id="EPF47288.1"/>
    </source>
</evidence>
<organism evidence="1 2">
    <name type="scientific">Treponema vincentii F0403</name>
    <dbReference type="NCBI Taxonomy" id="1125702"/>
    <lineage>
        <taxon>Bacteria</taxon>
        <taxon>Pseudomonadati</taxon>
        <taxon>Spirochaetota</taxon>
        <taxon>Spirochaetia</taxon>
        <taxon>Spirochaetales</taxon>
        <taxon>Treponemataceae</taxon>
        <taxon>Treponema</taxon>
    </lineage>
</organism>
<proteinExistence type="predicted"/>
<name>S3LA16_9SPIR</name>
<keyword evidence="2" id="KW-1185">Reference proteome</keyword>
<protein>
    <submittedName>
        <fullName evidence="1">Uncharacterized protein</fullName>
    </submittedName>
</protein>
<dbReference type="GeneID" id="301461285"/>
<comment type="caution">
    <text evidence="1">The sequence shown here is derived from an EMBL/GenBank/DDBJ whole genome shotgun (WGS) entry which is preliminary data.</text>
</comment>
<evidence type="ECO:0000313" key="2">
    <source>
        <dbReference type="Proteomes" id="UP000014605"/>
    </source>
</evidence>
<sequence>MKKIVFVDIPMKKMDTAAYGQCYAETGNADCRYTGKVVFPINAVLAEKLQKGDQVKAVLLTTITGKDHSIENAELFQQELNSINAAIGAHIEYEQLATDFVESKANHEVRLRKMLPLMEEGAELYADITFGQKTIPMVLMCAFHFAEKFFDADVKKIIYGKVEFIKHADGIAYPENPELYDITPLYYLNNLMGTMEAPNGTEALKALDAFFAL</sequence>
<gene>
    <name evidence="1" type="ORF">HMPREF1222_01112</name>
</gene>